<dbReference type="PROSITE" id="PS51450">
    <property type="entry name" value="LRR"/>
    <property type="match status" value="1"/>
</dbReference>
<dbReference type="PANTHER" id="PTHR46473:SF10">
    <property type="entry name" value="LD45603P-RELATED"/>
    <property type="match status" value="1"/>
</dbReference>
<dbReference type="SMART" id="SM00369">
    <property type="entry name" value="LRR_TYP"/>
    <property type="match status" value="2"/>
</dbReference>
<feature type="region of interest" description="Disordered" evidence="13">
    <location>
        <begin position="218"/>
        <end position="240"/>
    </location>
</feature>
<keyword evidence="6 14" id="KW-0732">Signal</keyword>
<dbReference type="InterPro" id="IPR001611">
    <property type="entry name" value="Leu-rich_rpt"/>
</dbReference>
<keyword evidence="12" id="KW-0407">Ion channel</keyword>
<dbReference type="OrthoDB" id="694479at2759"/>
<dbReference type="PANTHER" id="PTHR46473">
    <property type="entry name" value="GH08155P"/>
    <property type="match status" value="1"/>
</dbReference>
<keyword evidence="16" id="KW-1185">Reference proteome</keyword>
<dbReference type="SUPFAM" id="SSF52058">
    <property type="entry name" value="L domain-like"/>
    <property type="match status" value="1"/>
</dbReference>
<evidence type="ECO:0000256" key="12">
    <source>
        <dbReference type="ARBA" id="ARBA00023303"/>
    </source>
</evidence>
<keyword evidence="7" id="KW-0677">Repeat</keyword>
<reference evidence="15" key="1">
    <citation type="submission" date="2022-01" db="EMBL/GenBank/DDBJ databases">
        <authorList>
            <person name="King R."/>
        </authorList>
    </citation>
    <scope>NUCLEOTIDE SEQUENCE</scope>
</reference>
<feature type="compositionally biased region" description="Acidic residues" evidence="13">
    <location>
        <begin position="222"/>
        <end position="234"/>
    </location>
</feature>
<proteinExistence type="predicted"/>
<evidence type="ECO:0000256" key="7">
    <source>
        <dbReference type="ARBA" id="ARBA00022737"/>
    </source>
</evidence>
<gene>
    <name evidence="15" type="ORF">CHIRRI_LOCUS13648</name>
</gene>
<feature type="signal peptide" evidence="14">
    <location>
        <begin position="1"/>
        <end position="19"/>
    </location>
</feature>
<evidence type="ECO:0000256" key="13">
    <source>
        <dbReference type="SAM" id="MobiDB-lite"/>
    </source>
</evidence>
<keyword evidence="11" id="KW-1015">Disulfide bond</keyword>
<evidence type="ECO:0000256" key="6">
    <source>
        <dbReference type="ARBA" id="ARBA00022729"/>
    </source>
</evidence>
<keyword evidence="8" id="KW-1133">Transmembrane helix</keyword>
<evidence type="ECO:0000313" key="16">
    <source>
        <dbReference type="Proteomes" id="UP001153620"/>
    </source>
</evidence>
<dbReference type="InterPro" id="IPR051432">
    <property type="entry name" value="KCNMA1_auxiliary"/>
</dbReference>
<organism evidence="15 16">
    <name type="scientific">Chironomus riparius</name>
    <dbReference type="NCBI Taxonomy" id="315576"/>
    <lineage>
        <taxon>Eukaryota</taxon>
        <taxon>Metazoa</taxon>
        <taxon>Ecdysozoa</taxon>
        <taxon>Arthropoda</taxon>
        <taxon>Hexapoda</taxon>
        <taxon>Insecta</taxon>
        <taxon>Pterygota</taxon>
        <taxon>Neoptera</taxon>
        <taxon>Endopterygota</taxon>
        <taxon>Diptera</taxon>
        <taxon>Nematocera</taxon>
        <taxon>Chironomoidea</taxon>
        <taxon>Chironomidae</taxon>
        <taxon>Chironominae</taxon>
        <taxon>Chironomus</taxon>
    </lineage>
</organism>
<dbReference type="InterPro" id="IPR003591">
    <property type="entry name" value="Leu-rich_rpt_typical-subtyp"/>
</dbReference>
<evidence type="ECO:0000256" key="5">
    <source>
        <dbReference type="ARBA" id="ARBA00022692"/>
    </source>
</evidence>
<evidence type="ECO:0000256" key="4">
    <source>
        <dbReference type="ARBA" id="ARBA00022614"/>
    </source>
</evidence>
<evidence type="ECO:0000256" key="3">
    <source>
        <dbReference type="ARBA" id="ARBA00022475"/>
    </source>
</evidence>
<evidence type="ECO:0000256" key="10">
    <source>
        <dbReference type="ARBA" id="ARBA00023136"/>
    </source>
</evidence>
<evidence type="ECO:0000256" key="2">
    <source>
        <dbReference type="ARBA" id="ARBA00022448"/>
    </source>
</evidence>
<dbReference type="Proteomes" id="UP001153620">
    <property type="component" value="Chromosome 4"/>
</dbReference>
<dbReference type="Gene3D" id="3.80.10.10">
    <property type="entry name" value="Ribonuclease Inhibitor"/>
    <property type="match status" value="1"/>
</dbReference>
<protein>
    <submittedName>
        <fullName evidence="15">Uncharacterized protein</fullName>
    </submittedName>
</protein>
<dbReference type="GO" id="GO:0005886">
    <property type="term" value="C:plasma membrane"/>
    <property type="evidence" value="ECO:0007669"/>
    <property type="project" value="UniProtKB-SubCell"/>
</dbReference>
<keyword evidence="5" id="KW-0812">Transmembrane</keyword>
<evidence type="ECO:0000256" key="1">
    <source>
        <dbReference type="ARBA" id="ARBA00004162"/>
    </source>
</evidence>
<feature type="chain" id="PRO_5040463431" evidence="14">
    <location>
        <begin position="20"/>
        <end position="240"/>
    </location>
</feature>
<dbReference type="AlphaFoldDB" id="A0A9N9S3X6"/>
<dbReference type="EMBL" id="OU895880">
    <property type="protein sequence ID" value="CAG9810836.1"/>
    <property type="molecule type" value="Genomic_DNA"/>
</dbReference>
<evidence type="ECO:0000256" key="9">
    <source>
        <dbReference type="ARBA" id="ARBA00023065"/>
    </source>
</evidence>
<keyword evidence="10" id="KW-0472">Membrane</keyword>
<comment type="subcellular location">
    <subcellularLocation>
        <location evidence="1">Cell membrane</location>
        <topology evidence="1">Single-pass membrane protein</topology>
    </subcellularLocation>
</comment>
<keyword evidence="2" id="KW-0813">Transport</keyword>
<accession>A0A9N9S3X6</accession>
<evidence type="ECO:0000256" key="8">
    <source>
        <dbReference type="ARBA" id="ARBA00022989"/>
    </source>
</evidence>
<keyword evidence="3" id="KW-1003">Cell membrane</keyword>
<sequence>MKTLSTLILLTTLFTSSLTLNITCRFTTKKGDYACTVTKIVASSPTDTTVTSVDGRQQKDKTTDDVKIFEARGKNLKRFPLELGAFLPNLEVIAIERGLTEIHKEDLEQFPSLRKLYLSKNEIQDIESELFVNNPELELIFLGNNKIKSVAAEVFDGLENLQHLGFERNKCFTAAVENNRDGVLKLIQNIYQKCSTAAVSIGSSIGAAAGTTTINSTTVESTGEEEEIPEETEEEAIKMS</sequence>
<evidence type="ECO:0000256" key="11">
    <source>
        <dbReference type="ARBA" id="ARBA00023157"/>
    </source>
</evidence>
<evidence type="ECO:0000256" key="14">
    <source>
        <dbReference type="SAM" id="SignalP"/>
    </source>
</evidence>
<dbReference type="GO" id="GO:0034220">
    <property type="term" value="P:monoatomic ion transmembrane transport"/>
    <property type="evidence" value="ECO:0007669"/>
    <property type="project" value="UniProtKB-KW"/>
</dbReference>
<evidence type="ECO:0000313" key="15">
    <source>
        <dbReference type="EMBL" id="CAG9810836.1"/>
    </source>
</evidence>
<reference evidence="15" key="2">
    <citation type="submission" date="2022-10" db="EMBL/GenBank/DDBJ databases">
        <authorList>
            <consortium name="ENA_rothamsted_submissions"/>
            <consortium name="culmorum"/>
            <person name="King R."/>
        </authorList>
    </citation>
    <scope>NUCLEOTIDE SEQUENCE</scope>
</reference>
<name>A0A9N9S3X6_9DIPT</name>
<keyword evidence="9" id="KW-0406">Ion transport</keyword>
<dbReference type="Pfam" id="PF13855">
    <property type="entry name" value="LRR_8"/>
    <property type="match status" value="1"/>
</dbReference>
<keyword evidence="4" id="KW-0433">Leucine-rich repeat</keyword>
<dbReference type="InterPro" id="IPR032675">
    <property type="entry name" value="LRR_dom_sf"/>
</dbReference>